<dbReference type="Proteomes" id="UP000568877">
    <property type="component" value="Unassembled WGS sequence"/>
</dbReference>
<name>A0A6V8PKU5_9ACTN</name>
<evidence type="ECO:0000313" key="2">
    <source>
        <dbReference type="Proteomes" id="UP000568877"/>
    </source>
</evidence>
<evidence type="ECO:0000313" key="1">
    <source>
        <dbReference type="EMBL" id="GFP33272.1"/>
    </source>
</evidence>
<gene>
    <name evidence="1" type="ORF">HKBW3S42_01606</name>
</gene>
<reference evidence="1 2" key="1">
    <citation type="journal article" date="2020" name="Front. Microbiol.">
        <title>Single-cell genomics of novel Actinobacteria with the Wood-Ljungdahl pathway discovered in a serpentinizing system.</title>
        <authorList>
            <person name="Merino N."/>
            <person name="Kawai M."/>
            <person name="Boyd E.S."/>
            <person name="Colman D.R."/>
            <person name="McGlynn S.E."/>
            <person name="Nealson K.H."/>
            <person name="Kurokawa K."/>
            <person name="Hongoh Y."/>
        </authorList>
    </citation>
    <scope>NUCLEOTIDE SEQUENCE [LARGE SCALE GENOMIC DNA]</scope>
    <source>
        <strain evidence="1 2">S42</strain>
    </source>
</reference>
<organism evidence="1 2">
    <name type="scientific">Candidatus Hakubella thermalkaliphila</name>
    <dbReference type="NCBI Taxonomy" id="2754717"/>
    <lineage>
        <taxon>Bacteria</taxon>
        <taxon>Bacillati</taxon>
        <taxon>Actinomycetota</taxon>
        <taxon>Actinomycetota incertae sedis</taxon>
        <taxon>Candidatus Hakubellales</taxon>
        <taxon>Candidatus Hakubellaceae</taxon>
        <taxon>Candidatus Hakubella</taxon>
    </lineage>
</organism>
<comment type="caution">
    <text evidence="1">The sequence shown here is derived from an EMBL/GenBank/DDBJ whole genome shotgun (WGS) entry which is preliminary data.</text>
</comment>
<dbReference type="AlphaFoldDB" id="A0A6V8PKU5"/>
<proteinExistence type="predicted"/>
<accession>A0A6V8PKU5</accession>
<protein>
    <submittedName>
        <fullName evidence="1">Uncharacterized protein</fullName>
    </submittedName>
</protein>
<dbReference type="EMBL" id="BLSA01000368">
    <property type="protein sequence ID" value="GFP33272.1"/>
    <property type="molecule type" value="Genomic_DNA"/>
</dbReference>
<feature type="non-terminal residue" evidence="1">
    <location>
        <position position="1"/>
    </location>
</feature>
<sequence>KKILWSALDNGIYIPSLCAIRKAEIPVGVAVCAW</sequence>